<dbReference type="InterPro" id="IPR043732">
    <property type="entry name" value="DUF5675"/>
</dbReference>
<name>A0A5B2UBR8_9FLAO</name>
<dbReference type="Pfam" id="PF18925">
    <property type="entry name" value="DUF5675"/>
    <property type="match status" value="1"/>
</dbReference>
<proteinExistence type="predicted"/>
<accession>A0A5B2UBR8</accession>
<evidence type="ECO:0000313" key="3">
    <source>
        <dbReference type="Proteomes" id="UP000323082"/>
    </source>
</evidence>
<dbReference type="Proteomes" id="UP000323082">
    <property type="component" value="Unassembled WGS sequence"/>
</dbReference>
<feature type="domain" description="DUF5675" evidence="1">
    <location>
        <begin position="28"/>
        <end position="139"/>
    </location>
</feature>
<dbReference type="OrthoDB" id="707810at2"/>
<gene>
    <name evidence="2" type="ORF">FW780_05430</name>
</gene>
<dbReference type="AlphaFoldDB" id="A0A5B2UBR8"/>
<organism evidence="2 3">
    <name type="scientific">Chryseobacterium sediminis</name>
    <dbReference type="NCBI Taxonomy" id="1679494"/>
    <lineage>
        <taxon>Bacteria</taxon>
        <taxon>Pseudomonadati</taxon>
        <taxon>Bacteroidota</taxon>
        <taxon>Flavobacteriia</taxon>
        <taxon>Flavobacteriales</taxon>
        <taxon>Weeksellaceae</taxon>
        <taxon>Chryseobacterium group</taxon>
        <taxon>Chryseobacterium</taxon>
    </lineage>
</organism>
<dbReference type="RefSeq" id="WP_149832560.1">
    <property type="nucleotide sequence ID" value="NZ_VUNZ01000001.1"/>
</dbReference>
<evidence type="ECO:0000313" key="2">
    <source>
        <dbReference type="EMBL" id="KAA2223645.1"/>
    </source>
</evidence>
<comment type="caution">
    <text evidence="2">The sequence shown here is derived from an EMBL/GenBank/DDBJ whole genome shotgun (WGS) entry which is preliminary data.</text>
</comment>
<reference evidence="2 3" key="1">
    <citation type="journal article" date="2015" name="Int. J. Syst. Evol. Microbiol.">
        <title>Chryseobacterium sediminis sp. nov., isolated from a river sediment.</title>
        <authorList>
            <person name="Kampfer P."/>
            <person name="Busse H.J."/>
            <person name="McInroy J.A."/>
            <person name="Glaeser S.P."/>
        </authorList>
    </citation>
    <scope>NUCLEOTIDE SEQUENCE [LARGE SCALE GENOMIC DNA]</scope>
    <source>
        <strain evidence="2 3">IMT-174</strain>
    </source>
</reference>
<sequence length="158" mass="17575">MKTTLLVIVLIAVFSGSLFGQRNFEIVIERKLSSSACTLGYLIADKKVICHTLELPWENNIKNISCIPPGSYNGILRYDKSDGWRIQLENVPDRDGVQIHMGNYAKQIKGCVLVGMETDIKNCTVGNSKLAYSKLKDAFYGTSNPNSTPDKNIIVTFK</sequence>
<protein>
    <recommendedName>
        <fullName evidence="1">DUF5675 domain-containing protein</fullName>
    </recommendedName>
</protein>
<evidence type="ECO:0000259" key="1">
    <source>
        <dbReference type="Pfam" id="PF18925"/>
    </source>
</evidence>
<dbReference type="EMBL" id="VUNZ01000001">
    <property type="protein sequence ID" value="KAA2223645.1"/>
    <property type="molecule type" value="Genomic_DNA"/>
</dbReference>